<reference evidence="3" key="1">
    <citation type="submission" date="2021-10" db="EMBL/GenBank/DDBJ databases">
        <title>Melipona bicolor Genome sequencing and assembly.</title>
        <authorList>
            <person name="Araujo N.S."/>
            <person name="Arias M.C."/>
        </authorList>
    </citation>
    <scope>NUCLEOTIDE SEQUENCE</scope>
    <source>
        <strain evidence="3">USP_2M_L1-L4_2017</strain>
        <tissue evidence="3">Whole body</tissue>
    </source>
</reference>
<keyword evidence="2" id="KW-1133">Transmembrane helix</keyword>
<feature type="region of interest" description="Disordered" evidence="1">
    <location>
        <begin position="1"/>
        <end position="33"/>
    </location>
</feature>
<evidence type="ECO:0000313" key="4">
    <source>
        <dbReference type="Proteomes" id="UP001177670"/>
    </source>
</evidence>
<dbReference type="EMBL" id="JAHYIQ010000002">
    <property type="protein sequence ID" value="KAK1134648.1"/>
    <property type="molecule type" value="Genomic_DNA"/>
</dbReference>
<protein>
    <submittedName>
        <fullName evidence="3">Uncharacterized protein</fullName>
    </submittedName>
</protein>
<keyword evidence="2" id="KW-0812">Transmembrane</keyword>
<name>A0AA40GBE2_9HYME</name>
<comment type="caution">
    <text evidence="3">The sequence shown here is derived from an EMBL/GenBank/DDBJ whole genome shotgun (WGS) entry which is preliminary data.</text>
</comment>
<feature type="transmembrane region" description="Helical" evidence="2">
    <location>
        <begin position="46"/>
        <end position="69"/>
    </location>
</feature>
<accession>A0AA40GBE2</accession>
<keyword evidence="4" id="KW-1185">Reference proteome</keyword>
<evidence type="ECO:0000256" key="1">
    <source>
        <dbReference type="SAM" id="MobiDB-lite"/>
    </source>
</evidence>
<sequence length="115" mass="12697">MVSSHELMVFPGSLSGGEDRRGPRRILSVSPKEQDRYSGEESAGKWFSRFTAVLLLFAVLLFCVVLAPLRTSGPRIVSETPAIDSPYREMFPKNTPFLLPLTSKFGANFSLGVTM</sequence>
<organism evidence="3 4">
    <name type="scientific">Melipona bicolor</name>
    <dbReference type="NCBI Taxonomy" id="60889"/>
    <lineage>
        <taxon>Eukaryota</taxon>
        <taxon>Metazoa</taxon>
        <taxon>Ecdysozoa</taxon>
        <taxon>Arthropoda</taxon>
        <taxon>Hexapoda</taxon>
        <taxon>Insecta</taxon>
        <taxon>Pterygota</taxon>
        <taxon>Neoptera</taxon>
        <taxon>Endopterygota</taxon>
        <taxon>Hymenoptera</taxon>
        <taxon>Apocrita</taxon>
        <taxon>Aculeata</taxon>
        <taxon>Apoidea</taxon>
        <taxon>Anthophila</taxon>
        <taxon>Apidae</taxon>
        <taxon>Melipona</taxon>
    </lineage>
</organism>
<evidence type="ECO:0000313" key="3">
    <source>
        <dbReference type="EMBL" id="KAK1134648.1"/>
    </source>
</evidence>
<dbReference type="AlphaFoldDB" id="A0AA40GBE2"/>
<dbReference type="Proteomes" id="UP001177670">
    <property type="component" value="Unassembled WGS sequence"/>
</dbReference>
<proteinExistence type="predicted"/>
<gene>
    <name evidence="3" type="ORF">K0M31_007428</name>
</gene>
<keyword evidence="2" id="KW-0472">Membrane</keyword>
<evidence type="ECO:0000256" key="2">
    <source>
        <dbReference type="SAM" id="Phobius"/>
    </source>
</evidence>